<name>A0A409W9C5_9AGAR</name>
<dbReference type="AlphaFoldDB" id="A0A409W9C5"/>
<dbReference type="Proteomes" id="UP000284842">
    <property type="component" value="Unassembled WGS sequence"/>
</dbReference>
<dbReference type="Gene3D" id="3.80.10.10">
    <property type="entry name" value="Ribonuclease Inhibitor"/>
    <property type="match status" value="1"/>
</dbReference>
<protein>
    <recommendedName>
        <fullName evidence="3">F-box domain-containing protein</fullName>
    </recommendedName>
</protein>
<gene>
    <name evidence="1" type="ORF">CVT24_010068</name>
</gene>
<dbReference type="InterPro" id="IPR032675">
    <property type="entry name" value="LRR_dom_sf"/>
</dbReference>
<evidence type="ECO:0008006" key="3">
    <source>
        <dbReference type="Google" id="ProtNLM"/>
    </source>
</evidence>
<proteinExistence type="predicted"/>
<dbReference type="InParanoid" id="A0A409W9C5"/>
<organism evidence="1 2">
    <name type="scientific">Panaeolus cyanescens</name>
    <dbReference type="NCBI Taxonomy" id="181874"/>
    <lineage>
        <taxon>Eukaryota</taxon>
        <taxon>Fungi</taxon>
        <taxon>Dikarya</taxon>
        <taxon>Basidiomycota</taxon>
        <taxon>Agaricomycotina</taxon>
        <taxon>Agaricomycetes</taxon>
        <taxon>Agaricomycetidae</taxon>
        <taxon>Agaricales</taxon>
        <taxon>Agaricineae</taxon>
        <taxon>Galeropsidaceae</taxon>
        <taxon>Panaeolus</taxon>
    </lineage>
</organism>
<sequence>MLQDADVASEPVLPPELERIIFEMAFDTEAPDTNWKLVLVAKRVRTWLRPLIYSTFIMSINRKVFPNMHTCPSFIITEEIYHFARHLIADNSSIIPHDALSELLDKCPNLTNVACWGDIIPQLIWPSLSKLTHLRQLSLTSVDDPDLSPAQFLSAPFSAHLTHLELVNPGEDLEYNWDLEFLSSLPSLTHLAIYFSSAGDEFDYKRLGTVLLACPKIRVFILCSPEDNILGDAQDLYE</sequence>
<keyword evidence="2" id="KW-1185">Reference proteome</keyword>
<reference evidence="1 2" key="1">
    <citation type="journal article" date="2018" name="Evol. Lett.">
        <title>Horizontal gene cluster transfer increased hallucinogenic mushroom diversity.</title>
        <authorList>
            <person name="Reynolds H.T."/>
            <person name="Vijayakumar V."/>
            <person name="Gluck-Thaler E."/>
            <person name="Korotkin H.B."/>
            <person name="Matheny P.B."/>
            <person name="Slot J.C."/>
        </authorList>
    </citation>
    <scope>NUCLEOTIDE SEQUENCE [LARGE SCALE GENOMIC DNA]</scope>
    <source>
        <strain evidence="1 2">2629</strain>
    </source>
</reference>
<evidence type="ECO:0000313" key="1">
    <source>
        <dbReference type="EMBL" id="PPQ75113.1"/>
    </source>
</evidence>
<evidence type="ECO:0000313" key="2">
    <source>
        <dbReference type="Proteomes" id="UP000284842"/>
    </source>
</evidence>
<dbReference type="SUPFAM" id="SSF52047">
    <property type="entry name" value="RNI-like"/>
    <property type="match status" value="1"/>
</dbReference>
<comment type="caution">
    <text evidence="1">The sequence shown here is derived from an EMBL/GenBank/DDBJ whole genome shotgun (WGS) entry which is preliminary data.</text>
</comment>
<accession>A0A409W9C5</accession>
<dbReference type="EMBL" id="NHTK01005700">
    <property type="protein sequence ID" value="PPQ75113.1"/>
    <property type="molecule type" value="Genomic_DNA"/>
</dbReference>
<dbReference type="OrthoDB" id="2900663at2759"/>